<dbReference type="PANTHER" id="PTHR23416:SF23">
    <property type="entry name" value="ACETYLTRANSFERASE C18B11.09C-RELATED"/>
    <property type="match status" value="1"/>
</dbReference>
<accession>A0ABV4RIL6</accession>
<dbReference type="InterPro" id="IPR051159">
    <property type="entry name" value="Hexapeptide_acetyltransf"/>
</dbReference>
<dbReference type="PANTHER" id="PTHR23416">
    <property type="entry name" value="SIALIC ACID SYNTHASE-RELATED"/>
    <property type="match status" value="1"/>
</dbReference>
<keyword evidence="4" id="KW-0012">Acyltransferase</keyword>
<dbReference type="RefSeq" id="WP_225840631.1">
    <property type="nucleotide sequence ID" value="NZ_BMMG01000001.1"/>
</dbReference>
<dbReference type="Proteomes" id="UP001570846">
    <property type="component" value="Unassembled WGS sequence"/>
</dbReference>
<dbReference type="EMBL" id="JBGOGF010000008">
    <property type="protein sequence ID" value="MFA1772598.1"/>
    <property type="molecule type" value="Genomic_DNA"/>
</dbReference>
<dbReference type="Pfam" id="PF14602">
    <property type="entry name" value="Hexapep_2"/>
    <property type="match status" value="1"/>
</dbReference>
<comment type="caution">
    <text evidence="5">The sequence shown here is derived from an EMBL/GenBank/DDBJ whole genome shotgun (WGS) entry which is preliminary data.</text>
</comment>
<dbReference type="PROSITE" id="PS00101">
    <property type="entry name" value="HEXAPEP_TRANSFERASES"/>
    <property type="match status" value="1"/>
</dbReference>
<sequence>MSFIQKVKKDPRLKAFALYLLMPKNQAKPRWWVRQFMNPFYHKKGVNAVFQGKSRLDVLPFNSFTVGNDSVIEDYAVVNNGMGHVHIGEGSFVGLFDVVIGPVTIGNHVIIAQHVVISGLNHGYEDVRLPIKAQPCSTAEIVIEDECWIGANAVVTAGVRIGKHAVVAAGSVVTKDVPPYSIVGGNPARVLKKYNPESEKWEKPQPVLTAQGIY</sequence>
<dbReference type="InterPro" id="IPR001451">
    <property type="entry name" value="Hexapep"/>
</dbReference>
<evidence type="ECO:0000256" key="2">
    <source>
        <dbReference type="ARBA" id="ARBA00022679"/>
    </source>
</evidence>
<protein>
    <submittedName>
        <fullName evidence="5">DapH/DapD/GlmU-related protein</fullName>
    </submittedName>
</protein>
<dbReference type="InterPro" id="IPR018357">
    <property type="entry name" value="Hexapep_transf_CS"/>
</dbReference>
<evidence type="ECO:0000313" key="5">
    <source>
        <dbReference type="EMBL" id="MFA1772598.1"/>
    </source>
</evidence>
<dbReference type="CDD" id="cd04647">
    <property type="entry name" value="LbH_MAT_like"/>
    <property type="match status" value="1"/>
</dbReference>
<evidence type="ECO:0000256" key="1">
    <source>
        <dbReference type="ARBA" id="ARBA00007274"/>
    </source>
</evidence>
<comment type="similarity">
    <text evidence="1">Belongs to the transferase hexapeptide repeat family.</text>
</comment>
<name>A0ABV4RIL6_9BACT</name>
<organism evidence="5 6">
    <name type="scientific">Rufibacter glacialis</name>
    <dbReference type="NCBI Taxonomy" id="1259555"/>
    <lineage>
        <taxon>Bacteria</taxon>
        <taxon>Pseudomonadati</taxon>
        <taxon>Bacteroidota</taxon>
        <taxon>Cytophagia</taxon>
        <taxon>Cytophagales</taxon>
        <taxon>Hymenobacteraceae</taxon>
        <taxon>Rufibacter</taxon>
    </lineage>
</organism>
<dbReference type="SUPFAM" id="SSF51161">
    <property type="entry name" value="Trimeric LpxA-like enzymes"/>
    <property type="match status" value="1"/>
</dbReference>
<evidence type="ECO:0000256" key="4">
    <source>
        <dbReference type="ARBA" id="ARBA00023315"/>
    </source>
</evidence>
<gene>
    <name evidence="5" type="ORF">ACD591_14950</name>
</gene>
<evidence type="ECO:0000256" key="3">
    <source>
        <dbReference type="ARBA" id="ARBA00022737"/>
    </source>
</evidence>
<reference evidence="5 6" key="1">
    <citation type="submission" date="2024-08" db="EMBL/GenBank/DDBJ databases">
        <authorList>
            <person name="Wei W."/>
        </authorList>
    </citation>
    <scope>NUCLEOTIDE SEQUENCE [LARGE SCALE GENOMIC DNA]</scope>
    <source>
        <strain evidence="5 6">XU2</strain>
    </source>
</reference>
<dbReference type="InterPro" id="IPR011004">
    <property type="entry name" value="Trimer_LpxA-like_sf"/>
</dbReference>
<evidence type="ECO:0000313" key="6">
    <source>
        <dbReference type="Proteomes" id="UP001570846"/>
    </source>
</evidence>
<keyword evidence="3" id="KW-0677">Repeat</keyword>
<dbReference type="Gene3D" id="2.160.10.10">
    <property type="entry name" value="Hexapeptide repeat proteins"/>
    <property type="match status" value="1"/>
</dbReference>
<proteinExistence type="inferred from homology"/>
<keyword evidence="6" id="KW-1185">Reference proteome</keyword>
<keyword evidence="2" id="KW-0808">Transferase</keyword>